<comment type="cofactor">
    <cofactor evidence="1">
        <name>Zn(2+)</name>
        <dbReference type="ChEBI" id="CHEBI:29105"/>
    </cofactor>
</comment>
<keyword evidence="7" id="KW-1185">Reference proteome</keyword>
<keyword evidence="4" id="KW-0862">Zinc</keyword>
<evidence type="ECO:0000313" key="7">
    <source>
        <dbReference type="Proteomes" id="UP000199208"/>
    </source>
</evidence>
<dbReference type="OrthoDB" id="9802248at2"/>
<dbReference type="Pfam" id="PF00753">
    <property type="entry name" value="Lactamase_B"/>
    <property type="match status" value="1"/>
</dbReference>
<dbReference type="SUPFAM" id="SSF56281">
    <property type="entry name" value="Metallo-hydrolase/oxidoreductase"/>
    <property type="match status" value="1"/>
</dbReference>
<protein>
    <submittedName>
        <fullName evidence="6">Glyoxylase, beta-lactamase superfamily II</fullName>
    </submittedName>
</protein>
<dbReference type="GO" id="GO:0016787">
    <property type="term" value="F:hydrolase activity"/>
    <property type="evidence" value="ECO:0007669"/>
    <property type="project" value="UniProtKB-KW"/>
</dbReference>
<dbReference type="PANTHER" id="PTHR46233">
    <property type="entry name" value="HYDROXYACYLGLUTATHIONE HYDROLASE GLOC"/>
    <property type="match status" value="1"/>
</dbReference>
<evidence type="ECO:0000256" key="4">
    <source>
        <dbReference type="ARBA" id="ARBA00022833"/>
    </source>
</evidence>
<dbReference type="InterPro" id="IPR001279">
    <property type="entry name" value="Metallo-B-lactamas"/>
</dbReference>
<dbReference type="AlphaFoldDB" id="A0A1G5RWY0"/>
<dbReference type="EMBL" id="FMWL01000004">
    <property type="protein sequence ID" value="SCZ78250.1"/>
    <property type="molecule type" value="Genomic_DNA"/>
</dbReference>
<keyword evidence="2" id="KW-0479">Metal-binding</keyword>
<dbReference type="GO" id="GO:0046872">
    <property type="term" value="F:metal ion binding"/>
    <property type="evidence" value="ECO:0007669"/>
    <property type="project" value="UniProtKB-KW"/>
</dbReference>
<feature type="domain" description="Metallo-beta-lactamase" evidence="5">
    <location>
        <begin position="14"/>
        <end position="190"/>
    </location>
</feature>
<evidence type="ECO:0000313" key="6">
    <source>
        <dbReference type="EMBL" id="SCZ78250.1"/>
    </source>
</evidence>
<evidence type="ECO:0000256" key="2">
    <source>
        <dbReference type="ARBA" id="ARBA00022723"/>
    </source>
</evidence>
<reference evidence="6 7" key="1">
    <citation type="submission" date="2016-10" db="EMBL/GenBank/DDBJ databases">
        <authorList>
            <person name="de Groot N.N."/>
        </authorList>
    </citation>
    <scope>NUCLEOTIDE SEQUENCE [LARGE SCALE GENOMIC DNA]</scope>
    <source>
        <strain evidence="6 7">DSM 2784</strain>
    </source>
</reference>
<dbReference type="Proteomes" id="UP000199208">
    <property type="component" value="Unassembled WGS sequence"/>
</dbReference>
<name>A0A1G5RWY0_9FIRM</name>
<accession>A0A1G5RWY0</accession>
<keyword evidence="3" id="KW-0378">Hydrolase</keyword>
<dbReference type="STRING" id="1120920.SAMN03080599_01177"/>
<dbReference type="InterPro" id="IPR051453">
    <property type="entry name" value="MBL_Glyoxalase_II"/>
</dbReference>
<evidence type="ECO:0000259" key="5">
    <source>
        <dbReference type="SMART" id="SM00849"/>
    </source>
</evidence>
<proteinExistence type="predicted"/>
<dbReference type="InterPro" id="IPR036866">
    <property type="entry name" value="RibonucZ/Hydroxyglut_hydro"/>
</dbReference>
<gene>
    <name evidence="6" type="ORF">SAMN03080599_01177</name>
</gene>
<evidence type="ECO:0000256" key="3">
    <source>
        <dbReference type="ARBA" id="ARBA00022801"/>
    </source>
</evidence>
<dbReference type="PANTHER" id="PTHR46233:SF3">
    <property type="entry name" value="HYDROXYACYLGLUTATHIONE HYDROLASE GLOC"/>
    <property type="match status" value="1"/>
</dbReference>
<organism evidence="6 7">
    <name type="scientific">Acidaminobacter hydrogenoformans DSM 2784</name>
    <dbReference type="NCBI Taxonomy" id="1120920"/>
    <lineage>
        <taxon>Bacteria</taxon>
        <taxon>Bacillati</taxon>
        <taxon>Bacillota</taxon>
        <taxon>Clostridia</taxon>
        <taxon>Peptostreptococcales</taxon>
        <taxon>Acidaminobacteraceae</taxon>
        <taxon>Acidaminobacter</taxon>
    </lineage>
</organism>
<dbReference type="CDD" id="cd06262">
    <property type="entry name" value="metallo-hydrolase-like_MBL-fold"/>
    <property type="match status" value="1"/>
</dbReference>
<dbReference type="RefSeq" id="WP_092589966.1">
    <property type="nucleotide sequence ID" value="NZ_FMWL01000004.1"/>
</dbReference>
<dbReference type="Gene3D" id="3.60.15.10">
    <property type="entry name" value="Ribonuclease Z/Hydroxyacylglutathione hydrolase-like"/>
    <property type="match status" value="1"/>
</dbReference>
<dbReference type="SMART" id="SM00849">
    <property type="entry name" value="Lactamase_B"/>
    <property type="match status" value="1"/>
</dbReference>
<evidence type="ECO:0000256" key="1">
    <source>
        <dbReference type="ARBA" id="ARBA00001947"/>
    </source>
</evidence>
<sequence>MSYGIWQRALGSHRTNVYIVYDEQTKEALILDPGDEKKKIIKVVQEKGLKIMGILLTHGHVDHIGAAAALRKQYDCPLMAHKAEEMLLATPYYNHSNERDIRIKADIPLSEGQRIAFGNHGLLVIHTPGHTAGSISLKLENAPVIFTGDTIFGDDVGRTDLYSGSDAQLKNTIKRALNEWKDEWTLYPGHDAAAVMADVRPILKRYV</sequence>